<comment type="function">
    <text evidence="3">Required for maturation of 30S ribosomal subunits.</text>
</comment>
<evidence type="ECO:0000313" key="6">
    <source>
        <dbReference type="EMBL" id="MEQ2440956.1"/>
    </source>
</evidence>
<evidence type="ECO:0000256" key="2">
    <source>
        <dbReference type="ARBA" id="ARBA00022517"/>
    </source>
</evidence>
<comment type="caution">
    <text evidence="6">The sequence shown here is derived from an EMBL/GenBank/DDBJ whole genome shotgun (WGS) entry which is preliminary data.</text>
</comment>
<keyword evidence="7" id="KW-1185">Reference proteome</keyword>
<evidence type="ECO:0000313" key="7">
    <source>
        <dbReference type="Proteomes" id="UP001489509"/>
    </source>
</evidence>
<dbReference type="SUPFAM" id="SSF74942">
    <property type="entry name" value="YhbC-like, C-terminal domain"/>
    <property type="match status" value="1"/>
</dbReference>
<dbReference type="InterPro" id="IPR028989">
    <property type="entry name" value="RimP_N"/>
</dbReference>
<dbReference type="InterPro" id="IPR036847">
    <property type="entry name" value="RimP_C_sf"/>
</dbReference>
<gene>
    <name evidence="3 6" type="primary">rimP</name>
    <name evidence="6" type="ORF">WMO26_08975</name>
</gene>
<dbReference type="InterPro" id="IPR035956">
    <property type="entry name" value="RimP_N_sf"/>
</dbReference>
<protein>
    <recommendedName>
        <fullName evidence="3">Ribosome maturation factor RimP</fullName>
    </recommendedName>
</protein>
<comment type="similarity">
    <text evidence="3">Belongs to the RimP family.</text>
</comment>
<dbReference type="SUPFAM" id="SSF75420">
    <property type="entry name" value="YhbC-like, N-terminal domain"/>
    <property type="match status" value="1"/>
</dbReference>
<dbReference type="InterPro" id="IPR003728">
    <property type="entry name" value="Ribosome_maturation_RimP"/>
</dbReference>
<reference evidence="6 7" key="1">
    <citation type="submission" date="2024-03" db="EMBL/GenBank/DDBJ databases">
        <title>Human intestinal bacterial collection.</title>
        <authorList>
            <person name="Pauvert C."/>
            <person name="Hitch T.C.A."/>
            <person name="Clavel T."/>
        </authorList>
    </citation>
    <scope>NUCLEOTIDE SEQUENCE [LARGE SCALE GENOMIC DNA]</scope>
    <source>
        <strain evidence="6 7">CLA-JM-H44</strain>
    </source>
</reference>
<dbReference type="Pfam" id="PF17384">
    <property type="entry name" value="DUF150_C"/>
    <property type="match status" value="1"/>
</dbReference>
<dbReference type="RefSeq" id="WP_349219772.1">
    <property type="nucleotide sequence ID" value="NZ_JBBMFD010000015.1"/>
</dbReference>
<organism evidence="6 7">
    <name type="scientific">Solibaculum intestinale</name>
    <dbReference type="NCBI Taxonomy" id="3133165"/>
    <lineage>
        <taxon>Bacteria</taxon>
        <taxon>Bacillati</taxon>
        <taxon>Bacillota</taxon>
        <taxon>Clostridia</taxon>
        <taxon>Eubacteriales</taxon>
        <taxon>Oscillospiraceae</taxon>
        <taxon>Solibaculum</taxon>
    </lineage>
</organism>
<feature type="domain" description="Ribosome maturation factor RimP C-terminal" evidence="5">
    <location>
        <begin position="92"/>
        <end position="137"/>
    </location>
</feature>
<keyword evidence="1 3" id="KW-0963">Cytoplasm</keyword>
<sequence>MANASHGGNTAATVWNLCEPVAAELHLDLWDVRFLKEGASWYLRIFIDKEGGVSLDDCEAFSRAIDPVLDEADPIAQSYCLEVSSPGIERELTRPAHFEACMGETVYLRLIRPLEGRREFKGTLTGFEGGVIELTDEQGGVLRFSQKDTALCRLVDDYFGG</sequence>
<dbReference type="Gene3D" id="2.30.30.180">
    <property type="entry name" value="Ribosome maturation factor RimP, C-terminal domain"/>
    <property type="match status" value="1"/>
</dbReference>
<name>A0ABV1E0X2_9FIRM</name>
<evidence type="ECO:0000259" key="5">
    <source>
        <dbReference type="Pfam" id="PF17384"/>
    </source>
</evidence>
<dbReference type="PANTHER" id="PTHR33867">
    <property type="entry name" value="RIBOSOME MATURATION FACTOR RIMP"/>
    <property type="match status" value="1"/>
</dbReference>
<dbReference type="InterPro" id="IPR028998">
    <property type="entry name" value="RimP_C"/>
</dbReference>
<keyword evidence="2 3" id="KW-0690">Ribosome biogenesis</keyword>
<dbReference type="HAMAP" id="MF_01077">
    <property type="entry name" value="RimP"/>
    <property type="match status" value="1"/>
</dbReference>
<dbReference type="CDD" id="cd01734">
    <property type="entry name" value="YlxS_C"/>
    <property type="match status" value="1"/>
</dbReference>
<dbReference type="EMBL" id="JBBMFD010000015">
    <property type="protein sequence ID" value="MEQ2440956.1"/>
    <property type="molecule type" value="Genomic_DNA"/>
</dbReference>
<evidence type="ECO:0000259" key="4">
    <source>
        <dbReference type="Pfam" id="PF02576"/>
    </source>
</evidence>
<dbReference type="Proteomes" id="UP001489509">
    <property type="component" value="Unassembled WGS sequence"/>
</dbReference>
<comment type="subcellular location">
    <subcellularLocation>
        <location evidence="3">Cytoplasm</location>
    </subcellularLocation>
</comment>
<dbReference type="Pfam" id="PF02576">
    <property type="entry name" value="RimP_N"/>
    <property type="match status" value="1"/>
</dbReference>
<feature type="domain" description="Ribosome maturation factor RimP N-terminal" evidence="4">
    <location>
        <begin position="17"/>
        <end position="89"/>
    </location>
</feature>
<evidence type="ECO:0000256" key="3">
    <source>
        <dbReference type="HAMAP-Rule" id="MF_01077"/>
    </source>
</evidence>
<evidence type="ECO:0000256" key="1">
    <source>
        <dbReference type="ARBA" id="ARBA00022490"/>
    </source>
</evidence>
<proteinExistence type="inferred from homology"/>
<dbReference type="PANTHER" id="PTHR33867:SF1">
    <property type="entry name" value="RIBOSOME MATURATION FACTOR RIMP"/>
    <property type="match status" value="1"/>
</dbReference>
<accession>A0ABV1E0X2</accession>
<dbReference type="Gene3D" id="3.30.300.70">
    <property type="entry name" value="RimP-like superfamily, N-terminal"/>
    <property type="match status" value="1"/>
</dbReference>